<evidence type="ECO:0000313" key="3">
    <source>
        <dbReference type="Proteomes" id="UP000198341"/>
    </source>
</evidence>
<dbReference type="OrthoDB" id="10573230at2759"/>
<proteinExistence type="predicted"/>
<dbReference type="Proteomes" id="UP000198341">
    <property type="component" value="Chromosome 2"/>
</dbReference>
<keyword evidence="3" id="KW-1185">Reference proteome</keyword>
<dbReference type="GeneID" id="19017288"/>
<gene>
    <name evidence="2" type="ORF">Bathy02g01740</name>
</gene>
<dbReference type="AlphaFoldDB" id="K8EAR6"/>
<organism evidence="2 3">
    <name type="scientific">Bathycoccus prasinos</name>
    <dbReference type="NCBI Taxonomy" id="41875"/>
    <lineage>
        <taxon>Eukaryota</taxon>
        <taxon>Viridiplantae</taxon>
        <taxon>Chlorophyta</taxon>
        <taxon>Mamiellophyceae</taxon>
        <taxon>Mamiellales</taxon>
        <taxon>Bathycoccaceae</taxon>
        <taxon>Bathycoccus</taxon>
    </lineage>
</organism>
<dbReference type="RefSeq" id="XP_007514626.1">
    <property type="nucleotide sequence ID" value="XM_007514564.1"/>
</dbReference>
<keyword evidence="1" id="KW-1133">Transmembrane helix</keyword>
<accession>K8EAR6</accession>
<evidence type="ECO:0000313" key="2">
    <source>
        <dbReference type="EMBL" id="CCO14866.1"/>
    </source>
</evidence>
<sequence length="99" mass="10927">MPERKRFGGKRKGTNAAALPDVLSSLPSQNEDFIGTVLSKNDNIFSDLAYVENDAWWGWAFAPGGFVLGPSILFALYILGTLIFDAVAKQMKTKEEEDE</sequence>
<reference evidence="2 3" key="1">
    <citation type="submission" date="2011-10" db="EMBL/GenBank/DDBJ databases">
        <authorList>
            <person name="Genoscope - CEA"/>
        </authorList>
    </citation>
    <scope>NUCLEOTIDE SEQUENCE [LARGE SCALE GENOMIC DNA]</scope>
    <source>
        <strain evidence="2 3">RCC 1105</strain>
    </source>
</reference>
<dbReference type="EMBL" id="FO082277">
    <property type="protein sequence ID" value="CCO14866.1"/>
    <property type="molecule type" value="Genomic_DNA"/>
</dbReference>
<feature type="transmembrane region" description="Helical" evidence="1">
    <location>
        <begin position="56"/>
        <end position="84"/>
    </location>
</feature>
<protein>
    <submittedName>
        <fullName evidence="2">Uncharacterized protein</fullName>
    </submittedName>
</protein>
<keyword evidence="1" id="KW-0472">Membrane</keyword>
<name>K8EAR6_9CHLO</name>
<dbReference type="KEGG" id="bpg:Bathy02g01740"/>
<evidence type="ECO:0000256" key="1">
    <source>
        <dbReference type="SAM" id="Phobius"/>
    </source>
</evidence>
<keyword evidence="1" id="KW-0812">Transmembrane</keyword>